<dbReference type="SUPFAM" id="SSF55874">
    <property type="entry name" value="ATPase domain of HSP90 chaperone/DNA topoisomerase II/histidine kinase"/>
    <property type="match status" value="1"/>
</dbReference>
<dbReference type="Gene3D" id="3.40.50.620">
    <property type="entry name" value="HUPs"/>
    <property type="match status" value="1"/>
</dbReference>
<evidence type="ECO:0000256" key="8">
    <source>
        <dbReference type="ARBA" id="ARBA00022777"/>
    </source>
</evidence>
<keyword evidence="10 13" id="KW-1133">Transmembrane helix</keyword>
<gene>
    <name evidence="15" type="primary">kdpD</name>
    <name evidence="15" type="ORF">ERS137959_00064</name>
</gene>
<dbReference type="InterPro" id="IPR038318">
    <property type="entry name" value="KdpD_sf"/>
</dbReference>
<feature type="transmembrane region" description="Helical" evidence="13">
    <location>
        <begin position="450"/>
        <end position="467"/>
    </location>
</feature>
<evidence type="ECO:0000256" key="7">
    <source>
        <dbReference type="ARBA" id="ARBA00022741"/>
    </source>
</evidence>
<dbReference type="Pfam" id="PF13492">
    <property type="entry name" value="GAF_3"/>
    <property type="match status" value="1"/>
</dbReference>
<dbReference type="Proteomes" id="UP000041601">
    <property type="component" value="Unassembled WGS sequence"/>
</dbReference>
<keyword evidence="6 13" id="KW-0812">Transmembrane</keyword>
<proteinExistence type="predicted"/>
<name>A0ABP1XWF7_YEREN</name>
<dbReference type="GO" id="GO:0004673">
    <property type="term" value="F:protein histidine kinase activity"/>
    <property type="evidence" value="ECO:0007669"/>
    <property type="project" value="UniProtKB-EC"/>
</dbReference>
<dbReference type="SUPFAM" id="SSF55781">
    <property type="entry name" value="GAF domain-like"/>
    <property type="match status" value="1"/>
</dbReference>
<evidence type="ECO:0000256" key="2">
    <source>
        <dbReference type="ARBA" id="ARBA00004141"/>
    </source>
</evidence>
<dbReference type="InterPro" id="IPR052023">
    <property type="entry name" value="Histidine_kinase_KdpD"/>
</dbReference>
<dbReference type="InterPro" id="IPR003661">
    <property type="entry name" value="HisK_dim/P_dom"/>
</dbReference>
<dbReference type="CDD" id="cd01987">
    <property type="entry name" value="USP_KdpD-like"/>
    <property type="match status" value="1"/>
</dbReference>
<dbReference type="Pfam" id="PF02702">
    <property type="entry name" value="KdpD"/>
    <property type="match status" value="1"/>
</dbReference>
<keyword evidence="16" id="KW-1185">Reference proteome</keyword>
<dbReference type="SMART" id="SM00387">
    <property type="entry name" value="HATPase_c"/>
    <property type="match status" value="1"/>
</dbReference>
<dbReference type="InterPro" id="IPR003852">
    <property type="entry name" value="Sig_transdc_His_kinase_KdpD_N"/>
</dbReference>
<evidence type="ECO:0000256" key="6">
    <source>
        <dbReference type="ARBA" id="ARBA00022692"/>
    </source>
</evidence>
<dbReference type="PRINTS" id="PR00344">
    <property type="entry name" value="BCTRLSENSOR"/>
</dbReference>
<keyword evidence="7" id="KW-0547">Nucleotide-binding</keyword>
<reference evidence="15 16" key="1">
    <citation type="submission" date="2015-03" db="EMBL/GenBank/DDBJ databases">
        <authorList>
            <consortium name="Pathogen Informatics"/>
            <person name="Murphy D."/>
        </authorList>
    </citation>
    <scope>NUCLEOTIDE SEQUENCE [LARGE SCALE GENOMIC DNA]</scope>
    <source>
        <strain evidence="15 16">IP05342</strain>
    </source>
</reference>
<evidence type="ECO:0000256" key="3">
    <source>
        <dbReference type="ARBA" id="ARBA00012438"/>
    </source>
</evidence>
<dbReference type="InterPro" id="IPR027417">
    <property type="entry name" value="P-loop_NTPase"/>
</dbReference>
<evidence type="ECO:0000256" key="10">
    <source>
        <dbReference type="ARBA" id="ARBA00022989"/>
    </source>
</evidence>
<dbReference type="Gene3D" id="3.40.50.300">
    <property type="entry name" value="P-loop containing nucleotide triphosphate hydrolases"/>
    <property type="match status" value="1"/>
</dbReference>
<dbReference type="PANTHER" id="PTHR45569">
    <property type="entry name" value="SENSOR PROTEIN KDPD"/>
    <property type="match status" value="1"/>
</dbReference>
<keyword evidence="11" id="KW-0902">Two-component regulatory system</keyword>
<accession>A0ABP1XWF7</accession>
<dbReference type="Pfam" id="PF13493">
    <property type="entry name" value="DUF4118"/>
    <property type="match status" value="1"/>
</dbReference>
<dbReference type="Gene3D" id="1.20.120.620">
    <property type="entry name" value="Backbone structure of the membrane domain of e. Coli histidine kinase receptor kdpd"/>
    <property type="match status" value="1"/>
</dbReference>
<evidence type="ECO:0000259" key="14">
    <source>
        <dbReference type="PROSITE" id="PS50109"/>
    </source>
</evidence>
<keyword evidence="8" id="KW-0418">Kinase</keyword>
<dbReference type="SMART" id="SM00388">
    <property type="entry name" value="HisKA"/>
    <property type="match status" value="1"/>
</dbReference>
<dbReference type="Gene3D" id="3.30.450.40">
    <property type="match status" value="1"/>
</dbReference>
<organism evidence="15 16">
    <name type="scientific">Yersinia enterocolitica</name>
    <dbReference type="NCBI Taxonomy" id="630"/>
    <lineage>
        <taxon>Bacteria</taxon>
        <taxon>Pseudomonadati</taxon>
        <taxon>Pseudomonadota</taxon>
        <taxon>Gammaproteobacteria</taxon>
        <taxon>Enterobacterales</taxon>
        <taxon>Yersiniaceae</taxon>
        <taxon>Yersinia</taxon>
    </lineage>
</organism>
<evidence type="ECO:0000256" key="4">
    <source>
        <dbReference type="ARBA" id="ARBA00022553"/>
    </source>
</evidence>
<dbReference type="InterPro" id="IPR029016">
    <property type="entry name" value="GAF-like_dom_sf"/>
</dbReference>
<evidence type="ECO:0000313" key="15">
    <source>
        <dbReference type="EMBL" id="CNC99181.1"/>
    </source>
</evidence>
<protein>
    <recommendedName>
        <fullName evidence="3">histidine kinase</fullName>
        <ecNumber evidence="3">2.7.13.3</ecNumber>
    </recommendedName>
</protein>
<sequence length="922" mass="102298">MVDAEPTRPNPDSLLAAANEKSRGRLKVFFGACAGVGKTYAMLQEAQRLRAQGLDVLVGVVETHGRSETAALLAGLDILPPKRIHHRNRQVREFDLDAALARHPALILMDELAHSNAHGSRHPKRWQDVEELLDAGIDVLTTVNVQHLESLNDVVGGVTGIRVRETVPDHMFDEATEVVLVDLPPDDLRQRLNEGKVYIPGQAERAIEHFFRKGNLIALRELALRRTADRVDDQMRAFRDTQGRERVWHTRDAILLCIGHNSGNEKLVRTAARLAARLGCIGHNSGNEKLVRTAARLAARLGCIWHAVYVETPRLHRLPEAKRRAILRTLKLAQELGAETATLSEADEEQAILRYAREHNLGKIIIGRRTEKHWKLRGSFADRLGKLGPDLDLVIIALEGDNPTNVVKETDSRTFTEKWRMQLRGCAAAIGLCALITVLSQWLIPGFDQANLVMVYLLGVVIIALFYGRWPSVLAAVINVASFDLFFVQPHWSLAVTDVQYLLTFAVMLIVGIVVGNLTAGVRYQARIARYREQRARHLYEMSRGLSRALTPADIAKTSRHFLSSSFQAKTDLLLPQEDGRLQQITTDEGAALSVNEAIARWSFNNGAPAGAGTDTLPGVPYQLLPLTAAKQTYGVLAIEPANLRQLMVPEQQRLLQTFTSLIANALERLHLARSAELAKLDAEREQLRNSLLAALSHDLRTPLTVLFGQAEILTLDLAAEGSRHAPQANQIRQQVLNTTRLVNNLLDMARIQSGGFNLRKEWQSLEEIVGSALHMLETTLNHHHIRVELPDEMVLINCDGSLLERVFINLLENAHKYAGYDALLGIRATVQGEWLNVEVWDNGPGVTAGQEQLIFDKFSRGNKESAIPGVGLGLAICRAIIDVHGGRIWVEKSQEGGASFHFTLPLEKAPEIEGENIDAEK</sequence>
<dbReference type="CDD" id="cd00082">
    <property type="entry name" value="HisKA"/>
    <property type="match status" value="1"/>
</dbReference>
<evidence type="ECO:0000313" key="16">
    <source>
        <dbReference type="Proteomes" id="UP000041601"/>
    </source>
</evidence>
<evidence type="ECO:0000256" key="11">
    <source>
        <dbReference type="ARBA" id="ARBA00023012"/>
    </source>
</evidence>
<dbReference type="InterPro" id="IPR003018">
    <property type="entry name" value="GAF"/>
</dbReference>
<dbReference type="InterPro" id="IPR003594">
    <property type="entry name" value="HATPase_dom"/>
</dbReference>
<dbReference type="InterPro" id="IPR036890">
    <property type="entry name" value="HATPase_C_sf"/>
</dbReference>
<evidence type="ECO:0000256" key="9">
    <source>
        <dbReference type="ARBA" id="ARBA00022840"/>
    </source>
</evidence>
<dbReference type="SUPFAM" id="SSF52402">
    <property type="entry name" value="Adenine nucleotide alpha hydrolases-like"/>
    <property type="match status" value="1"/>
</dbReference>
<dbReference type="CDD" id="cd00075">
    <property type="entry name" value="HATPase"/>
    <property type="match status" value="1"/>
</dbReference>
<keyword evidence="9" id="KW-0067">ATP-binding</keyword>
<dbReference type="InterPro" id="IPR014729">
    <property type="entry name" value="Rossmann-like_a/b/a_fold"/>
</dbReference>
<dbReference type="PROSITE" id="PS50109">
    <property type="entry name" value="HIS_KIN"/>
    <property type="match status" value="1"/>
</dbReference>
<comment type="caution">
    <text evidence="15">The sequence shown here is derived from an EMBL/GenBank/DDBJ whole genome shotgun (WGS) entry which is preliminary data.</text>
</comment>
<dbReference type="Gene3D" id="3.30.565.10">
    <property type="entry name" value="Histidine kinase-like ATPase, C-terminal domain"/>
    <property type="match status" value="1"/>
</dbReference>
<keyword evidence="12 13" id="KW-0472">Membrane</keyword>
<dbReference type="NCBIfam" id="NF007793">
    <property type="entry name" value="PRK10490.1"/>
    <property type="match status" value="1"/>
</dbReference>
<dbReference type="PANTHER" id="PTHR45569:SF1">
    <property type="entry name" value="SENSOR PROTEIN KDPD"/>
    <property type="match status" value="1"/>
</dbReference>
<evidence type="ECO:0000256" key="13">
    <source>
        <dbReference type="SAM" id="Phobius"/>
    </source>
</evidence>
<evidence type="ECO:0000256" key="1">
    <source>
        <dbReference type="ARBA" id="ARBA00000085"/>
    </source>
</evidence>
<dbReference type="InterPro" id="IPR005467">
    <property type="entry name" value="His_kinase_dom"/>
</dbReference>
<keyword evidence="4" id="KW-0597">Phosphoprotein</keyword>
<evidence type="ECO:0000256" key="5">
    <source>
        <dbReference type="ARBA" id="ARBA00022679"/>
    </source>
</evidence>
<dbReference type="EC" id="2.7.13.3" evidence="3"/>
<dbReference type="EMBL" id="CPXJ01000001">
    <property type="protein sequence ID" value="CNC99181.1"/>
    <property type="molecule type" value="Genomic_DNA"/>
</dbReference>
<feature type="transmembrane region" description="Helical" evidence="13">
    <location>
        <begin position="474"/>
        <end position="493"/>
    </location>
</feature>
<dbReference type="InterPro" id="IPR004358">
    <property type="entry name" value="Sig_transdc_His_kin-like_C"/>
</dbReference>
<dbReference type="SUPFAM" id="SSF47384">
    <property type="entry name" value="Homodimeric domain of signal transducing histidine kinase"/>
    <property type="match status" value="1"/>
</dbReference>
<dbReference type="Pfam" id="PF02518">
    <property type="entry name" value="HATPase_c"/>
    <property type="match status" value="1"/>
</dbReference>
<feature type="domain" description="Histidine kinase" evidence="14">
    <location>
        <begin position="695"/>
        <end position="909"/>
    </location>
</feature>
<dbReference type="Gene3D" id="1.10.287.130">
    <property type="match status" value="1"/>
</dbReference>
<comment type="catalytic activity">
    <reaction evidence="1">
        <text>ATP + protein L-histidine = ADP + protein N-phospho-L-histidine.</text>
        <dbReference type="EC" id="2.7.13.3"/>
    </reaction>
</comment>
<evidence type="ECO:0000256" key="12">
    <source>
        <dbReference type="ARBA" id="ARBA00023136"/>
    </source>
</evidence>
<feature type="transmembrane region" description="Helical" evidence="13">
    <location>
        <begin position="499"/>
        <end position="522"/>
    </location>
</feature>
<keyword evidence="5 15" id="KW-0808">Transferase</keyword>
<dbReference type="InterPro" id="IPR036097">
    <property type="entry name" value="HisK_dim/P_sf"/>
</dbReference>
<comment type="subcellular location">
    <subcellularLocation>
        <location evidence="2">Membrane</location>
        <topology evidence="2">Multi-pass membrane protein</topology>
    </subcellularLocation>
</comment>
<dbReference type="InterPro" id="IPR025201">
    <property type="entry name" value="KdpD_TM"/>
</dbReference>
<feature type="transmembrane region" description="Helical" evidence="13">
    <location>
        <begin position="423"/>
        <end position="444"/>
    </location>
</feature>
<dbReference type="RefSeq" id="WP_050155789.1">
    <property type="nucleotide sequence ID" value="NZ_CPXJ01000001.1"/>
</dbReference>
<dbReference type="Pfam" id="PF00512">
    <property type="entry name" value="HisKA"/>
    <property type="match status" value="1"/>
</dbReference>